<dbReference type="AlphaFoldDB" id="A0A916E1N9"/>
<proteinExistence type="predicted"/>
<sequence>MYKTVKYWTSPEGIPEENIHTISEFFSPGISKLTKECEKIMGMIHTGSFVESISYRSRARIIKHQKLLRSRKVVQL</sequence>
<gene>
    <name evidence="1" type="ORF">CHRIB12_LOCUS3052</name>
</gene>
<dbReference type="EMBL" id="CAGKOT010000004">
    <property type="protein sequence ID" value="CAB5332732.1"/>
    <property type="molecule type" value="Genomic_DNA"/>
</dbReference>
<evidence type="ECO:0000313" key="1">
    <source>
        <dbReference type="EMBL" id="CAB5332732.1"/>
    </source>
</evidence>
<protein>
    <submittedName>
        <fullName evidence="1">Uncharacterized protein</fullName>
    </submittedName>
</protein>
<organism evidence="1 2">
    <name type="scientific">Rhizophagus irregularis</name>
    <dbReference type="NCBI Taxonomy" id="588596"/>
    <lineage>
        <taxon>Eukaryota</taxon>
        <taxon>Fungi</taxon>
        <taxon>Fungi incertae sedis</taxon>
        <taxon>Mucoromycota</taxon>
        <taxon>Glomeromycotina</taxon>
        <taxon>Glomeromycetes</taxon>
        <taxon>Glomerales</taxon>
        <taxon>Glomeraceae</taxon>
        <taxon>Rhizophagus</taxon>
    </lineage>
</organism>
<comment type="caution">
    <text evidence="1">The sequence shown here is derived from an EMBL/GenBank/DDBJ whole genome shotgun (WGS) entry which is preliminary data.</text>
</comment>
<accession>A0A916E1N9</accession>
<name>A0A916E1N9_9GLOM</name>
<dbReference type="Proteomes" id="UP000684084">
    <property type="component" value="Unassembled WGS sequence"/>
</dbReference>
<reference evidence="1" key="1">
    <citation type="submission" date="2020-05" db="EMBL/GenBank/DDBJ databases">
        <authorList>
            <person name="Rincon C."/>
            <person name="Sanders R I."/>
            <person name="Robbins C."/>
            <person name="Chaturvedi A."/>
        </authorList>
    </citation>
    <scope>NUCLEOTIDE SEQUENCE</scope>
    <source>
        <strain evidence="1">CHB12</strain>
    </source>
</reference>
<dbReference type="OrthoDB" id="2312427at2759"/>
<evidence type="ECO:0000313" key="2">
    <source>
        <dbReference type="Proteomes" id="UP000684084"/>
    </source>
</evidence>